<sequence length="106" mass="11544">MNDLQDMQRIALRDKLVGMWAAEELGLVGESAEAYINDLAKGALDFERNDVLAVIRKDFDAAGVVQSDEQISRVISQAWLAAGRQTNSADAGDVALVQIVRNLKLS</sequence>
<dbReference type="RefSeq" id="WP_201663108.1">
    <property type="nucleotide sequence ID" value="NZ_JAEQNC010000014.1"/>
</dbReference>
<organism evidence="1 2">
    <name type="scientific">Rhizobium setariae</name>
    <dbReference type="NCBI Taxonomy" id="2801340"/>
    <lineage>
        <taxon>Bacteria</taxon>
        <taxon>Pseudomonadati</taxon>
        <taxon>Pseudomonadota</taxon>
        <taxon>Alphaproteobacteria</taxon>
        <taxon>Hyphomicrobiales</taxon>
        <taxon>Rhizobiaceae</taxon>
        <taxon>Rhizobium/Agrobacterium group</taxon>
        <taxon>Rhizobium</taxon>
    </lineage>
</organism>
<dbReference type="Gene3D" id="1.10.790.20">
    <property type="entry name" value="Domain of unknown function DUF1476"/>
    <property type="match status" value="1"/>
</dbReference>
<evidence type="ECO:0000313" key="2">
    <source>
        <dbReference type="Proteomes" id="UP000633219"/>
    </source>
</evidence>
<dbReference type="Proteomes" id="UP000633219">
    <property type="component" value="Unassembled WGS sequence"/>
</dbReference>
<evidence type="ECO:0000313" key="1">
    <source>
        <dbReference type="EMBL" id="MBL0374558.1"/>
    </source>
</evidence>
<keyword evidence="2" id="KW-1185">Reference proteome</keyword>
<gene>
    <name evidence="1" type="ORF">JJB09_21325</name>
</gene>
<dbReference type="Pfam" id="PF07345">
    <property type="entry name" value="ATPaseInh_sub_z"/>
    <property type="match status" value="1"/>
</dbReference>
<dbReference type="InterPro" id="IPR009945">
    <property type="entry name" value="ATPase_inh_sub_z"/>
</dbReference>
<dbReference type="InterPro" id="IPR038293">
    <property type="entry name" value="ATPase_inh_sub_z_sf"/>
</dbReference>
<reference evidence="1" key="1">
    <citation type="submission" date="2021-01" db="EMBL/GenBank/DDBJ databases">
        <title>Rhizobium sp. strain KVB221 16S ribosomal RNA gene Genome sequencing and assembly.</title>
        <authorList>
            <person name="Kang M."/>
        </authorList>
    </citation>
    <scope>NUCLEOTIDE SEQUENCE</scope>
    <source>
        <strain evidence="1">KVB221</strain>
    </source>
</reference>
<proteinExistence type="predicted"/>
<name>A0A937CQX4_9HYPH</name>
<protein>
    <submittedName>
        <fullName evidence="1">DUF1476 family protein</fullName>
    </submittedName>
</protein>
<comment type="caution">
    <text evidence="1">The sequence shown here is derived from an EMBL/GenBank/DDBJ whole genome shotgun (WGS) entry which is preliminary data.</text>
</comment>
<dbReference type="AlphaFoldDB" id="A0A937CQX4"/>
<accession>A0A937CQX4</accession>
<dbReference type="EMBL" id="JAEQNC010000014">
    <property type="protein sequence ID" value="MBL0374558.1"/>
    <property type="molecule type" value="Genomic_DNA"/>
</dbReference>